<keyword evidence="2" id="KW-1185">Reference proteome</keyword>
<organism evidence="1 2">
    <name type="scientific">Gossypium tomentosum</name>
    <name type="common">Hawaiian cotton</name>
    <name type="synonym">Gossypium sandvicense</name>
    <dbReference type="NCBI Taxonomy" id="34277"/>
    <lineage>
        <taxon>Eukaryota</taxon>
        <taxon>Viridiplantae</taxon>
        <taxon>Streptophyta</taxon>
        <taxon>Embryophyta</taxon>
        <taxon>Tracheophyta</taxon>
        <taxon>Spermatophyta</taxon>
        <taxon>Magnoliopsida</taxon>
        <taxon>eudicotyledons</taxon>
        <taxon>Gunneridae</taxon>
        <taxon>Pentapetalae</taxon>
        <taxon>rosids</taxon>
        <taxon>malvids</taxon>
        <taxon>Malvales</taxon>
        <taxon>Malvaceae</taxon>
        <taxon>Malvoideae</taxon>
        <taxon>Gossypium</taxon>
    </lineage>
</organism>
<gene>
    <name evidence="1" type="ORF">ES332_A04G150500v1</name>
</gene>
<dbReference type="AlphaFoldDB" id="A0A5D2QZY4"/>
<reference evidence="1 2" key="1">
    <citation type="submission" date="2019-07" db="EMBL/GenBank/DDBJ databases">
        <title>WGS assembly of Gossypium tomentosum.</title>
        <authorList>
            <person name="Chen Z.J."/>
            <person name="Sreedasyam A."/>
            <person name="Ando A."/>
            <person name="Song Q."/>
            <person name="De L."/>
            <person name="Hulse-Kemp A."/>
            <person name="Ding M."/>
            <person name="Ye W."/>
            <person name="Kirkbride R."/>
            <person name="Jenkins J."/>
            <person name="Plott C."/>
            <person name="Lovell J."/>
            <person name="Lin Y.-M."/>
            <person name="Vaughn R."/>
            <person name="Liu B."/>
            <person name="Li W."/>
            <person name="Simpson S."/>
            <person name="Scheffler B."/>
            <person name="Saski C."/>
            <person name="Grover C."/>
            <person name="Hu G."/>
            <person name="Conover J."/>
            <person name="Carlson J."/>
            <person name="Shu S."/>
            <person name="Boston L."/>
            <person name="Williams M."/>
            <person name="Peterson D."/>
            <person name="Mcgee K."/>
            <person name="Jones D."/>
            <person name="Wendel J."/>
            <person name="Stelly D."/>
            <person name="Grimwood J."/>
            <person name="Schmutz J."/>
        </authorList>
    </citation>
    <scope>NUCLEOTIDE SEQUENCE [LARGE SCALE GENOMIC DNA]</scope>
    <source>
        <strain evidence="1">7179.01</strain>
    </source>
</reference>
<dbReference type="EMBL" id="CM017613">
    <property type="protein sequence ID" value="TYI33682.1"/>
    <property type="molecule type" value="Genomic_DNA"/>
</dbReference>
<dbReference type="Proteomes" id="UP000322667">
    <property type="component" value="Chromosome A04"/>
</dbReference>
<accession>A0A5D2QZY4</accession>
<proteinExistence type="predicted"/>
<sequence length="158" mass="17065">MIRTNTSNPCKFHETDHEPNFLREGKYGEAKTNQICTPWLEPINLVSPKVVPIAIHPQTSTLALDFTTGVLPSKAPTTPITTKATLASHHNNHRHPHHRLPYKAAANSGSTAPVAKAKADAATACTGLVLKCLLLKLIAETVVDFVLCFLRIVSVVGS</sequence>
<protein>
    <submittedName>
        <fullName evidence="1">Uncharacterized protein</fullName>
    </submittedName>
</protein>
<evidence type="ECO:0000313" key="1">
    <source>
        <dbReference type="EMBL" id="TYI33682.1"/>
    </source>
</evidence>
<name>A0A5D2QZY4_GOSTO</name>
<evidence type="ECO:0000313" key="2">
    <source>
        <dbReference type="Proteomes" id="UP000322667"/>
    </source>
</evidence>